<proteinExistence type="predicted"/>
<feature type="region of interest" description="Disordered" evidence="1">
    <location>
        <begin position="1"/>
        <end position="21"/>
    </location>
</feature>
<organism evidence="2">
    <name type="scientific">uncultured Caudovirales phage</name>
    <dbReference type="NCBI Taxonomy" id="2100421"/>
    <lineage>
        <taxon>Viruses</taxon>
        <taxon>Duplodnaviria</taxon>
        <taxon>Heunggongvirae</taxon>
        <taxon>Uroviricota</taxon>
        <taxon>Caudoviricetes</taxon>
        <taxon>Peduoviridae</taxon>
        <taxon>Maltschvirus</taxon>
        <taxon>Maltschvirus maltsch</taxon>
    </lineage>
</organism>
<dbReference type="EMBL" id="LR796436">
    <property type="protein sequence ID" value="CAB4144376.1"/>
    <property type="molecule type" value="Genomic_DNA"/>
</dbReference>
<dbReference type="Pfam" id="PF21628">
    <property type="entry name" value="Gp10-like"/>
    <property type="match status" value="1"/>
</dbReference>
<accession>A0A6J5MH25</accession>
<name>A0A6J5MH25_9CAUD</name>
<evidence type="ECO:0000256" key="1">
    <source>
        <dbReference type="SAM" id="MobiDB-lite"/>
    </source>
</evidence>
<reference evidence="2" key="1">
    <citation type="submission" date="2020-04" db="EMBL/GenBank/DDBJ databases">
        <authorList>
            <person name="Chiriac C."/>
            <person name="Salcher M."/>
            <person name="Ghai R."/>
            <person name="Kavagutti S V."/>
        </authorList>
    </citation>
    <scope>NUCLEOTIDE SEQUENCE</scope>
</reference>
<gene>
    <name evidence="2" type="ORF">UFOVP456_37</name>
</gene>
<protein>
    <submittedName>
        <fullName evidence="2">Uncharacterized protein</fullName>
    </submittedName>
</protein>
<dbReference type="InterPro" id="IPR049302">
    <property type="entry name" value="Gp10-like"/>
</dbReference>
<evidence type="ECO:0000313" key="2">
    <source>
        <dbReference type="EMBL" id="CAB4144376.1"/>
    </source>
</evidence>
<feature type="compositionally biased region" description="Basic and acidic residues" evidence="1">
    <location>
        <begin position="1"/>
        <end position="10"/>
    </location>
</feature>
<sequence>MVDMKSKPEVEEQPGMVEADEPSYPYGLCLHLGKDELEKLGITALPDVGAKMEIMAKGYVKSTSAYETQGDGKSQSVEIQITDLEVAPGERKDPAQVMYGQG</sequence>